<accession>A0A348WLK6</accession>
<gene>
    <name evidence="1" type="ORF">DCR58_01390</name>
</gene>
<dbReference type="EMBL" id="DMUP01000033">
    <property type="protein sequence ID" value="HAR55418.1"/>
    <property type="molecule type" value="Genomic_DNA"/>
</dbReference>
<dbReference type="Proteomes" id="UP000262878">
    <property type="component" value="Unassembled WGS sequence"/>
</dbReference>
<name>A0A348WLK6_9GAMM</name>
<evidence type="ECO:0000313" key="1">
    <source>
        <dbReference type="EMBL" id="HAR55418.1"/>
    </source>
</evidence>
<dbReference type="AlphaFoldDB" id="A0A348WLK6"/>
<reference evidence="1 2" key="1">
    <citation type="journal article" date="2018" name="Nat. Biotechnol.">
        <title>A standardized bacterial taxonomy based on genome phylogeny substantially revises the tree of life.</title>
        <authorList>
            <person name="Parks D.H."/>
            <person name="Chuvochina M."/>
            <person name="Waite D.W."/>
            <person name="Rinke C."/>
            <person name="Skarshewski A."/>
            <person name="Chaumeil P.A."/>
            <person name="Hugenholtz P."/>
        </authorList>
    </citation>
    <scope>NUCLEOTIDE SEQUENCE [LARGE SCALE GENOMIC DNA]</scope>
    <source>
        <strain evidence="1">UBA9360</strain>
    </source>
</reference>
<organism evidence="1 2">
    <name type="scientific">Idiomarina baltica</name>
    <dbReference type="NCBI Taxonomy" id="190892"/>
    <lineage>
        <taxon>Bacteria</taxon>
        <taxon>Pseudomonadati</taxon>
        <taxon>Pseudomonadota</taxon>
        <taxon>Gammaproteobacteria</taxon>
        <taxon>Alteromonadales</taxon>
        <taxon>Idiomarinaceae</taxon>
        <taxon>Idiomarina</taxon>
    </lineage>
</organism>
<comment type="caution">
    <text evidence="1">The sequence shown here is derived from an EMBL/GenBank/DDBJ whole genome shotgun (WGS) entry which is preliminary data.</text>
</comment>
<proteinExistence type="predicted"/>
<evidence type="ECO:0000313" key="2">
    <source>
        <dbReference type="Proteomes" id="UP000262878"/>
    </source>
</evidence>
<protein>
    <submittedName>
        <fullName evidence="1">Uncharacterized protein</fullName>
    </submittedName>
</protein>
<sequence length="69" mass="7664">MSQLYEASTNASKAKRRLLNRLAAQVISACQSRDPEDLVPVFAVLSEHNINATELFRAIMADFEASKPK</sequence>